<dbReference type="AlphaFoldDB" id="A0A938YCU7"/>
<name>A0A938YCU7_9ACTN</name>
<dbReference type="EMBL" id="JAERWL010000003">
    <property type="protein sequence ID" value="MBM9475311.1"/>
    <property type="molecule type" value="Genomic_DNA"/>
</dbReference>
<evidence type="ECO:0000313" key="2">
    <source>
        <dbReference type="EMBL" id="MBM9475311.1"/>
    </source>
</evidence>
<gene>
    <name evidence="2" type="ORF">JL107_02520</name>
</gene>
<evidence type="ECO:0000313" key="3">
    <source>
        <dbReference type="Proteomes" id="UP000663801"/>
    </source>
</evidence>
<dbReference type="PANTHER" id="PTHR40763:SF5">
    <property type="entry name" value="MEMBRANE PROTEIN"/>
    <property type="match status" value="1"/>
</dbReference>
<dbReference type="Proteomes" id="UP000663801">
    <property type="component" value="Unassembled WGS sequence"/>
</dbReference>
<protein>
    <submittedName>
        <fullName evidence="2">DUF1707 domain-containing protein</fullName>
    </submittedName>
</protein>
<dbReference type="InterPro" id="IPR012551">
    <property type="entry name" value="DUF1707_SHOCT-like"/>
</dbReference>
<feature type="domain" description="DUF1707" evidence="1">
    <location>
        <begin position="9"/>
        <end position="61"/>
    </location>
</feature>
<dbReference type="Pfam" id="PF08044">
    <property type="entry name" value="DUF1707"/>
    <property type="match status" value="1"/>
</dbReference>
<sequence length="196" mass="20869">MTGPDPDGLRVGDREREQAVTVLHDAVGGGYLDLAEFEERSRTVYAARTRGDLRSALADLPAGARLFPPPPPVGMVATGTEPTAGAETMEIDWTTRKRRGPWQVPAHLIIRGAMGTADLDLREATVPATGCVITVLTSWSTVKIRLGDTMSVRTQDFEGGSMSALKDKAGAPAGPGGPVIDIRGHNDWTTVVLRRA</sequence>
<reference evidence="2" key="1">
    <citation type="submission" date="2021-01" db="EMBL/GenBank/DDBJ databases">
        <title>KCTC 19127 draft genome.</title>
        <authorList>
            <person name="An D."/>
        </authorList>
    </citation>
    <scope>NUCLEOTIDE SEQUENCE</scope>
    <source>
        <strain evidence="2">KCTC 19127</strain>
    </source>
</reference>
<proteinExistence type="predicted"/>
<evidence type="ECO:0000259" key="1">
    <source>
        <dbReference type="Pfam" id="PF08044"/>
    </source>
</evidence>
<dbReference type="RefSeq" id="WP_205255471.1">
    <property type="nucleotide sequence ID" value="NZ_BAAAPV010000001.1"/>
</dbReference>
<comment type="caution">
    <text evidence="2">The sequence shown here is derived from an EMBL/GenBank/DDBJ whole genome shotgun (WGS) entry which is preliminary data.</text>
</comment>
<organism evidence="2 3">
    <name type="scientific">Nakamurella flavida</name>
    <dbReference type="NCBI Taxonomy" id="363630"/>
    <lineage>
        <taxon>Bacteria</taxon>
        <taxon>Bacillati</taxon>
        <taxon>Actinomycetota</taxon>
        <taxon>Actinomycetes</taxon>
        <taxon>Nakamurellales</taxon>
        <taxon>Nakamurellaceae</taxon>
        <taxon>Nakamurella</taxon>
    </lineage>
</organism>
<accession>A0A938YCU7</accession>
<keyword evidence="3" id="KW-1185">Reference proteome</keyword>
<dbReference type="PANTHER" id="PTHR40763">
    <property type="entry name" value="MEMBRANE PROTEIN-RELATED"/>
    <property type="match status" value="1"/>
</dbReference>